<name>A0A024ULB3_9STRA</name>
<proteinExistence type="predicted"/>
<accession>A0A024ULB3</accession>
<dbReference type="PANTHER" id="PTHR37067:SF3">
    <property type="entry name" value="PX DOMAIN-CONTAINING PROTEIN"/>
    <property type="match status" value="1"/>
</dbReference>
<evidence type="ECO:0000313" key="1">
    <source>
        <dbReference type="EMBL" id="ETW06657.1"/>
    </source>
</evidence>
<organism evidence="1">
    <name type="scientific">Aphanomyces invadans</name>
    <dbReference type="NCBI Taxonomy" id="157072"/>
    <lineage>
        <taxon>Eukaryota</taxon>
        <taxon>Sar</taxon>
        <taxon>Stramenopiles</taxon>
        <taxon>Oomycota</taxon>
        <taxon>Saprolegniomycetes</taxon>
        <taxon>Saprolegniales</taxon>
        <taxon>Verrucalvaceae</taxon>
        <taxon>Aphanomyces</taxon>
    </lineage>
</organism>
<dbReference type="GeneID" id="20079893"/>
<dbReference type="VEuPathDB" id="FungiDB:H310_02843"/>
<dbReference type="AlphaFoldDB" id="A0A024ULB3"/>
<dbReference type="PANTHER" id="PTHR37067">
    <property type="entry name" value="PX DOMAIN-CONTAINING PROTEIN"/>
    <property type="match status" value="1"/>
</dbReference>
<protein>
    <submittedName>
        <fullName evidence="1">Uncharacterized protein</fullName>
    </submittedName>
</protein>
<dbReference type="RefSeq" id="XP_008864732.1">
    <property type="nucleotide sequence ID" value="XM_008866510.1"/>
</dbReference>
<dbReference type="STRING" id="157072.A0A024ULB3"/>
<sequence>MATPRANTMHNYIDVDSDEINLVISDSIVKVIIGEMMFRPEDELAVLDADGDDGEELTGIDARNRKIAKLRRSALSLFTENEDGVGYTVRIPAVTLFNLAIKHVSVSLSFRQVARVIEDTKNTCMLGKLGGINDTLVGRYVHVIVGHSLQALDTIIAYDDVWALVLSFDGSTHRGTCFKDICVRVGVMGVLYNLHLIAMPHFDRRTAQNQETKIDKLLNALFVGWIRKLIGVTTDREKTNMGHRNGVQVRMVRGFLVDIFAMSSKCGACAPHQLNLQVHLYVDKIDCGAWVKKTYEVTVYLRRQSNLITEMGVTSPKKTNRWIALGSVLKFDIAHEPRITTFFAERAAEGNMAQPPVLTSTWWILVHALSPAIELITETFVKLQQRDLVLCQQRKLFVVLADEIADLFKVCRIADCEGDFDDLPVNTYVLRNQSIVLIASLRDYVEDLGSHARVHWEKLDKIEQSQVFRTIGLFAIGITDGIRQVEAERDPMNNPSIELAPPIMPHDLVKTRPATFISEALEPRKPQLEATSWTVDQINTAETDHRDLIKAYNIEPATKAIIDKHDHLKSFHDAWDEVAGCGIKYLQLRRLCAGLATVFHNSTSVESDFSILKWEMDEFRTSMLDLSLEGIFQTKRFELLDSIMMSLEQ</sequence>
<dbReference type="EMBL" id="KI913955">
    <property type="protein sequence ID" value="ETW06657.1"/>
    <property type="molecule type" value="Genomic_DNA"/>
</dbReference>
<dbReference type="OrthoDB" id="79020at2759"/>
<gene>
    <name evidence="1" type="ORF">H310_02843</name>
</gene>
<dbReference type="eggNOG" id="ENOG502SMVJ">
    <property type="taxonomic scope" value="Eukaryota"/>
</dbReference>
<reference evidence="1" key="1">
    <citation type="submission" date="2013-12" db="EMBL/GenBank/DDBJ databases">
        <title>The Genome Sequence of Aphanomyces invadans NJM9701.</title>
        <authorList>
            <consortium name="The Broad Institute Genomics Platform"/>
            <person name="Russ C."/>
            <person name="Tyler B."/>
            <person name="van West P."/>
            <person name="Dieguez-Uribeondo J."/>
            <person name="Young S.K."/>
            <person name="Zeng Q."/>
            <person name="Gargeya S."/>
            <person name="Fitzgerald M."/>
            <person name="Abouelleil A."/>
            <person name="Alvarado L."/>
            <person name="Chapman S.B."/>
            <person name="Gainer-Dewar J."/>
            <person name="Goldberg J."/>
            <person name="Griggs A."/>
            <person name="Gujja S."/>
            <person name="Hansen M."/>
            <person name="Howarth C."/>
            <person name="Imamovic A."/>
            <person name="Ireland A."/>
            <person name="Larimer J."/>
            <person name="McCowan C."/>
            <person name="Murphy C."/>
            <person name="Pearson M."/>
            <person name="Poon T.W."/>
            <person name="Priest M."/>
            <person name="Roberts A."/>
            <person name="Saif S."/>
            <person name="Shea T."/>
            <person name="Sykes S."/>
            <person name="Wortman J."/>
            <person name="Nusbaum C."/>
            <person name="Birren B."/>
        </authorList>
    </citation>
    <scope>NUCLEOTIDE SEQUENCE [LARGE SCALE GENOMIC DNA]</scope>
    <source>
        <strain evidence="1">NJM9701</strain>
    </source>
</reference>